<evidence type="ECO:0000313" key="3">
    <source>
        <dbReference type="Proteomes" id="UP000769780"/>
    </source>
</evidence>
<dbReference type="InterPro" id="IPR012349">
    <property type="entry name" value="Split_barrel_FMN-bd"/>
</dbReference>
<evidence type="ECO:0000313" key="2">
    <source>
        <dbReference type="EMBL" id="MBY0098076.1"/>
    </source>
</evidence>
<accession>A0ABS7K741</accession>
<dbReference type="Proteomes" id="UP000769780">
    <property type="component" value="Unassembled WGS sequence"/>
</dbReference>
<reference evidence="2 3" key="1">
    <citation type="submission" date="2020-07" db="EMBL/GenBank/DDBJ databases">
        <title>Fungal Genomes of the International Space Station.</title>
        <authorList>
            <person name="Seuylemezian A."/>
            <person name="Singh N.K."/>
            <person name="Wood J."/>
            <person name="Venkateswaran K."/>
        </authorList>
    </citation>
    <scope>NUCLEOTIDE SEQUENCE [LARGE SCALE GENOMIC DNA]</scope>
    <source>
        <strain evidence="2 3">PL-B2</strain>
    </source>
</reference>
<feature type="domain" description="Pyridoxamine 5'-phosphate oxidase N-terminal" evidence="1">
    <location>
        <begin position="37"/>
        <end position="146"/>
    </location>
</feature>
<protein>
    <submittedName>
        <fullName evidence="2">Pyridoxamine 5'-phosphate oxidase family protein</fullName>
    </submittedName>
</protein>
<name>A0ABS7K741_9BACI</name>
<dbReference type="Gene3D" id="2.30.110.10">
    <property type="entry name" value="Electron Transport, Fmn-binding Protein, Chain A"/>
    <property type="match status" value="1"/>
</dbReference>
<dbReference type="InterPro" id="IPR024029">
    <property type="entry name" value="Pyridox_Oxase_FMN-dep"/>
</dbReference>
<comment type="caution">
    <text evidence="2">The sequence shown here is derived from an EMBL/GenBank/DDBJ whole genome shotgun (WGS) entry which is preliminary data.</text>
</comment>
<sequence length="213" mass="23942">MSDTTLIWKDKIESEDELRSMMGESSELVKRKVISNLDEHCQDFISRSPFLVISTSDEFGNNDVSPRGDQPGFALILDDKHLVIPERPGNKRMDTLRNILSNPKAGLLFLIPGLGETLRVNGKASLVKDDVLLERMAVNGKKPQIGIGIEVEECFIHCAKAMKRSGLWEPETWSQKEILPNAAKILLAHSKLPNKTEKELNEALQINYSTKLY</sequence>
<dbReference type="RefSeq" id="WP_221874299.1">
    <property type="nucleotide sequence ID" value="NZ_JACWFH010000019.1"/>
</dbReference>
<keyword evidence="3" id="KW-1185">Reference proteome</keyword>
<dbReference type="PANTHER" id="PTHR42815:SF2">
    <property type="entry name" value="FAD-BINDING, PUTATIVE (AFU_ORTHOLOGUE AFUA_6G07600)-RELATED"/>
    <property type="match status" value="1"/>
</dbReference>
<dbReference type="InterPro" id="IPR011576">
    <property type="entry name" value="Pyridox_Oxase_N"/>
</dbReference>
<dbReference type="EMBL" id="JACWFH010000019">
    <property type="protein sequence ID" value="MBY0098076.1"/>
    <property type="molecule type" value="Genomic_DNA"/>
</dbReference>
<dbReference type="Pfam" id="PF01243">
    <property type="entry name" value="PNPOx_N"/>
    <property type="match status" value="1"/>
</dbReference>
<gene>
    <name evidence="2" type="ORF">H0185_14835</name>
</gene>
<dbReference type="NCBIfam" id="TIGR04025">
    <property type="entry name" value="PPOX_FMN_DR2398"/>
    <property type="match status" value="1"/>
</dbReference>
<dbReference type="PANTHER" id="PTHR42815">
    <property type="entry name" value="FAD-BINDING, PUTATIVE (AFU_ORTHOLOGUE AFUA_6G07600)-RELATED"/>
    <property type="match status" value="1"/>
</dbReference>
<evidence type="ECO:0000259" key="1">
    <source>
        <dbReference type="Pfam" id="PF01243"/>
    </source>
</evidence>
<organism evidence="2 3">
    <name type="scientific">Mesobacillus maritimus</name>
    <dbReference type="NCBI Taxonomy" id="1643336"/>
    <lineage>
        <taxon>Bacteria</taxon>
        <taxon>Bacillati</taxon>
        <taxon>Bacillota</taxon>
        <taxon>Bacilli</taxon>
        <taxon>Bacillales</taxon>
        <taxon>Bacillaceae</taxon>
        <taxon>Mesobacillus</taxon>
    </lineage>
</organism>
<dbReference type="SUPFAM" id="SSF50475">
    <property type="entry name" value="FMN-binding split barrel"/>
    <property type="match status" value="1"/>
</dbReference>
<proteinExistence type="predicted"/>